<accession>A0A8J4PLB2</accession>
<dbReference type="InterPro" id="IPR023298">
    <property type="entry name" value="ATPase_P-typ_TM_dom_sf"/>
</dbReference>
<keyword evidence="6 14" id="KW-0547">Nucleotide-binding</keyword>
<evidence type="ECO:0000256" key="13">
    <source>
        <dbReference type="ARBA" id="ARBA00023136"/>
    </source>
</evidence>
<dbReference type="NCBIfam" id="TIGR01494">
    <property type="entry name" value="ATPase_P-type"/>
    <property type="match status" value="1"/>
</dbReference>
<comment type="catalytic activity">
    <reaction evidence="14">
        <text>Ca(2+)(in) + ATP + H2O = Ca(2+)(out) + ADP + phosphate + H(+)</text>
        <dbReference type="Rhea" id="RHEA:18105"/>
        <dbReference type="ChEBI" id="CHEBI:15377"/>
        <dbReference type="ChEBI" id="CHEBI:15378"/>
        <dbReference type="ChEBI" id="CHEBI:29108"/>
        <dbReference type="ChEBI" id="CHEBI:30616"/>
        <dbReference type="ChEBI" id="CHEBI:43474"/>
        <dbReference type="ChEBI" id="CHEBI:456216"/>
        <dbReference type="EC" id="7.2.2.10"/>
    </reaction>
</comment>
<dbReference type="SFLD" id="SFLDF00027">
    <property type="entry name" value="p-type_atpase"/>
    <property type="match status" value="1"/>
</dbReference>
<evidence type="ECO:0000256" key="14">
    <source>
        <dbReference type="RuleBase" id="RU361146"/>
    </source>
</evidence>
<name>A0A8J4PLB2_9MYCE</name>
<keyword evidence="3 14" id="KW-0109">Calcium transport</keyword>
<evidence type="ECO:0000256" key="11">
    <source>
        <dbReference type="ARBA" id="ARBA00022989"/>
    </source>
</evidence>
<comment type="subcellular location">
    <subcellularLocation>
        <location evidence="1 14">Membrane</location>
        <topology evidence="1 14">Multi-pass membrane protein</topology>
    </subcellularLocation>
</comment>
<evidence type="ECO:0000256" key="1">
    <source>
        <dbReference type="ARBA" id="ARBA00004141"/>
    </source>
</evidence>
<evidence type="ECO:0000256" key="3">
    <source>
        <dbReference type="ARBA" id="ARBA00022568"/>
    </source>
</evidence>
<dbReference type="SUPFAM" id="SSF56784">
    <property type="entry name" value="HAD-like"/>
    <property type="match status" value="1"/>
</dbReference>
<evidence type="ECO:0000256" key="7">
    <source>
        <dbReference type="ARBA" id="ARBA00022837"/>
    </source>
</evidence>
<feature type="transmembrane region" description="Helical" evidence="14">
    <location>
        <begin position="853"/>
        <end position="875"/>
    </location>
</feature>
<proteinExistence type="inferred from homology"/>
<dbReference type="SFLD" id="SFLDS00003">
    <property type="entry name" value="Haloacid_Dehalogenase"/>
    <property type="match status" value="1"/>
</dbReference>
<dbReference type="SUPFAM" id="SSF81653">
    <property type="entry name" value="Calcium ATPase, transduction domain A"/>
    <property type="match status" value="1"/>
</dbReference>
<evidence type="ECO:0000313" key="16">
    <source>
        <dbReference type="EMBL" id="KAF2069189.1"/>
    </source>
</evidence>
<sequence>MVKYHINGITDEQVEKSRKKYGANTLPPVKVETFFEKLMENFQDPLIHILCVALVITVVLAFLGYAEWFEGVGIASAVFLATFVSTYSEYKNENSFQELQEKASRIKCNVFRNGSHISEIFAFDVVVGDYVLLQAGDKIPADGKLVEGELHVNQSTLNGEALLEKKVVAPENYKPATKNDFLDHNLCFRGSVVEDGEGVLRVDAVGSNTLYGELAIELSKADERESPLQIKLSNLADGISTIGYIGAGFIVVSFLFKQFVMDNRYDWVLIQKYISDYPMVLRDIVNSITLAIIIIVVAVPEGLPMMIAIVLSLNMRKLLKAKVLVRKLLGIETAGSLDILFVDKTGTLTKGAFIPRTFISGSCHTYKGFNQIPQELREVLSFAVRESTSSVIGEDGQIVGGNASDKALLQFLDKPSLLVDYNVKIAKEILFHSERKYSAALLQVPIQGGSSGQPPKGIIKCSHKLNDSKTFEITCLKGAPEIVLNRCSSHFNEDGHVEPIPDSEGLTKSINSLSEQGIRVIAVAVSKEPLVESEKLPSDLILVGIVGVYDEIREESRGAIQLAREAGIQVVMITGDKKETAVAVAHQIGLIAPGEELQPGVVMTSFELQHLTDHKLKKLIPNLRVVSRALPSDKVRFVNIAQSLSKVVGMTGDGVNDSAALKHADVGFAMGSGSEVSKEAADIVILDDNFASITQAVLYGRTIYKSIQKFIVFQSTINVASTLIVFLGPFMGFDFPLTLIQLLWVNLVMDTLAALAFGGEPALDRYMKDRPIKRDQNIITPRMWASILGGGPFISAMSIAFLVNDHVASYFVRNNAFSEPAFLTAFFAFFIFLSIINAFNVRTSRLNLLDHLFDNKGFIFVVFFIFVVQIAFTYIGGKVLRTVGLEMNEWIMVILASLSIIPFDLFRKFLFNLFLSQKRGKSTKRE</sequence>
<dbReference type="AlphaFoldDB" id="A0A8J4PLB2"/>
<evidence type="ECO:0000313" key="17">
    <source>
        <dbReference type="Proteomes" id="UP000695562"/>
    </source>
</evidence>
<feature type="domain" description="Cation-transporting P-type ATPase N-terminal" evidence="15">
    <location>
        <begin position="1"/>
        <end position="62"/>
    </location>
</feature>
<keyword evidence="8 14" id="KW-0067">ATP-binding</keyword>
<evidence type="ECO:0000259" key="15">
    <source>
        <dbReference type="SMART" id="SM00831"/>
    </source>
</evidence>
<keyword evidence="5" id="KW-0479">Metal-binding</keyword>
<dbReference type="InterPro" id="IPR006408">
    <property type="entry name" value="P-type_ATPase_IIB"/>
</dbReference>
<dbReference type="GO" id="GO:0005524">
    <property type="term" value="F:ATP binding"/>
    <property type="evidence" value="ECO:0007669"/>
    <property type="project" value="UniProtKB-KW"/>
</dbReference>
<evidence type="ECO:0000256" key="8">
    <source>
        <dbReference type="ARBA" id="ARBA00022840"/>
    </source>
</evidence>
<evidence type="ECO:0000256" key="2">
    <source>
        <dbReference type="ARBA" id="ARBA00022448"/>
    </source>
</evidence>
<dbReference type="InterPro" id="IPR006068">
    <property type="entry name" value="ATPase_P-typ_cation-transptr_C"/>
</dbReference>
<dbReference type="OrthoDB" id="3352408at2759"/>
<feature type="transmembrane region" description="Helical" evidence="14">
    <location>
        <begin position="710"/>
        <end position="731"/>
    </location>
</feature>
<keyword evidence="17" id="KW-1185">Reference proteome</keyword>
<feature type="transmembrane region" description="Helical" evidence="14">
    <location>
        <begin position="743"/>
        <end position="763"/>
    </location>
</feature>
<keyword evidence="4 14" id="KW-0812">Transmembrane</keyword>
<evidence type="ECO:0000256" key="10">
    <source>
        <dbReference type="ARBA" id="ARBA00022967"/>
    </source>
</evidence>
<evidence type="ECO:0000256" key="4">
    <source>
        <dbReference type="ARBA" id="ARBA00022692"/>
    </source>
</evidence>
<feature type="transmembrane region" description="Helical" evidence="14">
    <location>
        <begin position="822"/>
        <end position="841"/>
    </location>
</feature>
<dbReference type="InterPro" id="IPR059000">
    <property type="entry name" value="ATPase_P-type_domA"/>
</dbReference>
<dbReference type="Pfam" id="PF13246">
    <property type="entry name" value="Cation_ATPase"/>
    <property type="match status" value="1"/>
</dbReference>
<feature type="transmembrane region" description="Helical" evidence="14">
    <location>
        <begin position="783"/>
        <end position="802"/>
    </location>
</feature>
<feature type="transmembrane region" description="Helical" evidence="14">
    <location>
        <begin position="46"/>
        <end position="66"/>
    </location>
</feature>
<dbReference type="SFLD" id="SFLDG00002">
    <property type="entry name" value="C1.7:_P-type_atpase_like"/>
    <property type="match status" value="1"/>
</dbReference>
<dbReference type="SUPFAM" id="SSF81660">
    <property type="entry name" value="Metal cation-transporting ATPase, ATP-binding domain N"/>
    <property type="match status" value="1"/>
</dbReference>
<comment type="function">
    <text evidence="14">Catalyzes the hydrolysis of ATP coupled with the transport of calcium.</text>
</comment>
<organism evidence="16 17">
    <name type="scientific">Polysphondylium violaceum</name>
    <dbReference type="NCBI Taxonomy" id="133409"/>
    <lineage>
        <taxon>Eukaryota</taxon>
        <taxon>Amoebozoa</taxon>
        <taxon>Evosea</taxon>
        <taxon>Eumycetozoa</taxon>
        <taxon>Dictyostelia</taxon>
        <taxon>Dictyosteliales</taxon>
        <taxon>Dictyosteliaceae</taxon>
        <taxon>Polysphondylium</taxon>
    </lineage>
</organism>
<keyword evidence="2 14" id="KW-0813">Transport</keyword>
<dbReference type="InterPro" id="IPR023214">
    <property type="entry name" value="HAD_sf"/>
</dbReference>
<dbReference type="Gene3D" id="3.40.50.1000">
    <property type="entry name" value="HAD superfamily/HAD-like"/>
    <property type="match status" value="1"/>
</dbReference>
<dbReference type="Gene3D" id="3.40.1110.10">
    <property type="entry name" value="Calcium-transporting ATPase, cytoplasmic domain N"/>
    <property type="match status" value="1"/>
</dbReference>
<dbReference type="InterPro" id="IPR004014">
    <property type="entry name" value="ATPase_P-typ_cation-transptr_N"/>
</dbReference>
<dbReference type="Pfam" id="PF08282">
    <property type="entry name" value="Hydrolase_3"/>
    <property type="match status" value="1"/>
</dbReference>
<keyword evidence="10" id="KW-1278">Translocase</keyword>
<dbReference type="SMART" id="SM00831">
    <property type="entry name" value="Cation_ATPase_N"/>
    <property type="match status" value="1"/>
</dbReference>
<feature type="transmembrane region" description="Helical" evidence="14">
    <location>
        <begin position="288"/>
        <end position="313"/>
    </location>
</feature>
<evidence type="ECO:0000256" key="5">
    <source>
        <dbReference type="ARBA" id="ARBA00022723"/>
    </source>
</evidence>
<dbReference type="InterPro" id="IPR018303">
    <property type="entry name" value="ATPase_P-typ_P_site"/>
</dbReference>
<dbReference type="Pfam" id="PF00122">
    <property type="entry name" value="E1-E2_ATPase"/>
    <property type="match status" value="1"/>
</dbReference>
<feature type="transmembrane region" description="Helical" evidence="14">
    <location>
        <begin position="890"/>
        <end position="915"/>
    </location>
</feature>
<dbReference type="PRINTS" id="PR00119">
    <property type="entry name" value="CATATPASE"/>
</dbReference>
<dbReference type="GO" id="GO:0016887">
    <property type="term" value="F:ATP hydrolysis activity"/>
    <property type="evidence" value="ECO:0007669"/>
    <property type="project" value="InterPro"/>
</dbReference>
<dbReference type="PANTHER" id="PTHR24093">
    <property type="entry name" value="CATION TRANSPORTING ATPASE"/>
    <property type="match status" value="1"/>
</dbReference>
<dbReference type="GO" id="GO:0005388">
    <property type="term" value="F:P-type calcium transporter activity"/>
    <property type="evidence" value="ECO:0007669"/>
    <property type="project" value="UniProtKB-EC"/>
</dbReference>
<dbReference type="Gene3D" id="2.70.150.10">
    <property type="entry name" value="Calcium-transporting ATPase, cytoplasmic transduction domain A"/>
    <property type="match status" value="1"/>
</dbReference>
<dbReference type="Pfam" id="PF00689">
    <property type="entry name" value="Cation_ATPase_C"/>
    <property type="match status" value="1"/>
</dbReference>
<keyword evidence="13 14" id="KW-0472">Membrane</keyword>
<dbReference type="InterPro" id="IPR044492">
    <property type="entry name" value="P_typ_ATPase_HD_dom"/>
</dbReference>
<comment type="caution">
    <text evidence="16">The sequence shown here is derived from an EMBL/GenBank/DDBJ whole genome shotgun (WGS) entry which is preliminary data.</text>
</comment>
<keyword evidence="7 14" id="KW-0106">Calcium</keyword>
<reference evidence="16" key="1">
    <citation type="submission" date="2020-01" db="EMBL/GenBank/DDBJ databases">
        <title>Development of genomics and gene disruption for Polysphondylium violaceum indicates a role for the polyketide synthase stlB in stalk morphogenesis.</title>
        <authorList>
            <person name="Narita B."/>
            <person name="Kawabe Y."/>
            <person name="Kin K."/>
            <person name="Saito T."/>
            <person name="Gibbs R."/>
            <person name="Kuspa A."/>
            <person name="Muzny D."/>
            <person name="Queller D."/>
            <person name="Richards S."/>
            <person name="Strassman J."/>
            <person name="Sucgang R."/>
            <person name="Worley K."/>
            <person name="Schaap P."/>
        </authorList>
    </citation>
    <scope>NUCLEOTIDE SEQUENCE</scope>
    <source>
        <strain evidence="16">QSvi11</strain>
    </source>
</reference>
<dbReference type="PANTHER" id="PTHR24093:SF477">
    <property type="entry name" value="CALCIUM-TRANSPORTING ATPASE"/>
    <property type="match status" value="1"/>
</dbReference>
<comment type="similarity">
    <text evidence="14">Belongs to the cation transport ATPase (P-type) (TC 3.A.3) family.</text>
</comment>
<keyword evidence="12 14" id="KW-0406">Ion transport</keyword>
<dbReference type="GO" id="GO:0046872">
    <property type="term" value="F:metal ion binding"/>
    <property type="evidence" value="ECO:0007669"/>
    <property type="project" value="UniProtKB-KW"/>
</dbReference>
<dbReference type="EC" id="7.2.2.10" evidence="14"/>
<dbReference type="PRINTS" id="PR00120">
    <property type="entry name" value="HATPASE"/>
</dbReference>
<evidence type="ECO:0000256" key="6">
    <source>
        <dbReference type="ARBA" id="ARBA00022741"/>
    </source>
</evidence>
<dbReference type="Gene3D" id="1.20.1110.10">
    <property type="entry name" value="Calcium-transporting ATPase, transmembrane domain"/>
    <property type="match status" value="1"/>
</dbReference>
<dbReference type="Proteomes" id="UP000695562">
    <property type="component" value="Unassembled WGS sequence"/>
</dbReference>
<gene>
    <name evidence="16" type="ORF">CYY_009489</name>
</gene>
<protein>
    <recommendedName>
        <fullName evidence="14">Calcium-transporting ATPase</fullName>
        <ecNumber evidence="14">7.2.2.10</ecNumber>
    </recommendedName>
</protein>
<evidence type="ECO:0000256" key="12">
    <source>
        <dbReference type="ARBA" id="ARBA00023065"/>
    </source>
</evidence>
<dbReference type="EMBL" id="AJWJ01000722">
    <property type="protein sequence ID" value="KAF2069189.1"/>
    <property type="molecule type" value="Genomic_DNA"/>
</dbReference>
<evidence type="ECO:0000256" key="9">
    <source>
        <dbReference type="ARBA" id="ARBA00022842"/>
    </source>
</evidence>
<dbReference type="InterPro" id="IPR001757">
    <property type="entry name" value="P_typ_ATPase"/>
</dbReference>
<dbReference type="InterPro" id="IPR036412">
    <property type="entry name" value="HAD-like_sf"/>
</dbReference>
<dbReference type="GO" id="GO:0005886">
    <property type="term" value="C:plasma membrane"/>
    <property type="evidence" value="ECO:0007669"/>
    <property type="project" value="TreeGrafter"/>
</dbReference>
<feature type="transmembrane region" description="Helical" evidence="14">
    <location>
        <begin position="72"/>
        <end position="90"/>
    </location>
</feature>
<keyword evidence="11 14" id="KW-1133">Transmembrane helix</keyword>
<keyword evidence="9" id="KW-0460">Magnesium</keyword>
<dbReference type="PROSITE" id="PS00154">
    <property type="entry name" value="ATPASE_E1_E2"/>
    <property type="match status" value="1"/>
</dbReference>
<dbReference type="InterPro" id="IPR023299">
    <property type="entry name" value="ATPase_P-typ_cyto_dom_N"/>
</dbReference>
<feature type="transmembrane region" description="Helical" evidence="14">
    <location>
        <begin position="234"/>
        <end position="256"/>
    </location>
</feature>
<dbReference type="SUPFAM" id="SSF81665">
    <property type="entry name" value="Calcium ATPase, transmembrane domain M"/>
    <property type="match status" value="1"/>
</dbReference>
<dbReference type="InterPro" id="IPR008250">
    <property type="entry name" value="ATPase_P-typ_transduc_dom_A_sf"/>
</dbReference>
<dbReference type="NCBIfam" id="TIGR01517">
    <property type="entry name" value="ATPase-IIB_Ca"/>
    <property type="match status" value="1"/>
</dbReference>
<dbReference type="Pfam" id="PF00690">
    <property type="entry name" value="Cation_ATPase_N"/>
    <property type="match status" value="1"/>
</dbReference>